<name>A0A0E9TWV9_ANGAN</name>
<accession>A0A0E9TWV9</accession>
<dbReference type="EMBL" id="GBXM01050403">
    <property type="protein sequence ID" value="JAH58174.1"/>
    <property type="molecule type" value="Transcribed_RNA"/>
</dbReference>
<reference evidence="1" key="1">
    <citation type="submission" date="2014-11" db="EMBL/GenBank/DDBJ databases">
        <authorList>
            <person name="Amaro Gonzalez C."/>
        </authorList>
    </citation>
    <scope>NUCLEOTIDE SEQUENCE</scope>
</reference>
<protein>
    <submittedName>
        <fullName evidence="1">Uncharacterized protein</fullName>
    </submittedName>
</protein>
<organism evidence="1">
    <name type="scientific">Anguilla anguilla</name>
    <name type="common">European freshwater eel</name>
    <name type="synonym">Muraena anguilla</name>
    <dbReference type="NCBI Taxonomy" id="7936"/>
    <lineage>
        <taxon>Eukaryota</taxon>
        <taxon>Metazoa</taxon>
        <taxon>Chordata</taxon>
        <taxon>Craniata</taxon>
        <taxon>Vertebrata</taxon>
        <taxon>Euteleostomi</taxon>
        <taxon>Actinopterygii</taxon>
        <taxon>Neopterygii</taxon>
        <taxon>Teleostei</taxon>
        <taxon>Anguilliformes</taxon>
        <taxon>Anguillidae</taxon>
        <taxon>Anguilla</taxon>
    </lineage>
</organism>
<sequence>MRCWRNPAFSLLNDCFFPLAD</sequence>
<dbReference type="AlphaFoldDB" id="A0A0E9TWV9"/>
<proteinExistence type="predicted"/>
<reference evidence="1" key="2">
    <citation type="journal article" date="2015" name="Fish Shellfish Immunol.">
        <title>Early steps in the European eel (Anguilla anguilla)-Vibrio vulnificus interaction in the gills: Role of the RtxA13 toxin.</title>
        <authorList>
            <person name="Callol A."/>
            <person name="Pajuelo D."/>
            <person name="Ebbesson L."/>
            <person name="Teles M."/>
            <person name="MacKenzie S."/>
            <person name="Amaro C."/>
        </authorList>
    </citation>
    <scope>NUCLEOTIDE SEQUENCE</scope>
</reference>
<evidence type="ECO:0000313" key="1">
    <source>
        <dbReference type="EMBL" id="JAH58174.1"/>
    </source>
</evidence>